<evidence type="ECO:0000256" key="2">
    <source>
        <dbReference type="SAM" id="MobiDB-lite"/>
    </source>
</evidence>
<feature type="region of interest" description="Disordered" evidence="2">
    <location>
        <begin position="1"/>
        <end position="21"/>
    </location>
</feature>
<dbReference type="STRING" id="1387353.BSF38_04725"/>
<dbReference type="GO" id="GO:0015628">
    <property type="term" value="P:protein secretion by the type II secretion system"/>
    <property type="evidence" value="ECO:0007669"/>
    <property type="project" value="InterPro"/>
</dbReference>
<evidence type="ECO:0000256" key="1">
    <source>
        <dbReference type="ARBA" id="ARBA00022481"/>
    </source>
</evidence>
<protein>
    <submittedName>
        <fullName evidence="5">Type II secretion system protein G</fullName>
    </submittedName>
</protein>
<dbReference type="NCBIfam" id="TIGR02532">
    <property type="entry name" value="IV_pilin_GFxxxE"/>
    <property type="match status" value="1"/>
</dbReference>
<reference evidence="6" key="1">
    <citation type="submission" date="2016-12" db="EMBL/GenBank/DDBJ databases">
        <title>Comparative genomics of four Isosphaeraceae planctomycetes: a common pool of plasmids and glycoside hydrolase genes.</title>
        <authorList>
            <person name="Ivanova A."/>
        </authorList>
    </citation>
    <scope>NUCLEOTIDE SEQUENCE [LARGE SCALE GENOMIC DNA]</scope>
    <source>
        <strain evidence="6">PX4</strain>
    </source>
</reference>
<dbReference type="KEGG" id="pbor:BSF38_04725"/>
<dbReference type="InterPro" id="IPR027558">
    <property type="entry name" value="Pre_pil_HX9DG_C"/>
</dbReference>
<dbReference type="EMBL" id="CP019082">
    <property type="protein sequence ID" value="APW63164.1"/>
    <property type="molecule type" value="Genomic_DNA"/>
</dbReference>
<keyword evidence="3" id="KW-0472">Membrane</keyword>
<dbReference type="Pfam" id="PF07963">
    <property type="entry name" value="N_methyl"/>
    <property type="match status" value="1"/>
</dbReference>
<proteinExistence type="predicted"/>
<evidence type="ECO:0000313" key="6">
    <source>
        <dbReference type="Proteomes" id="UP000186309"/>
    </source>
</evidence>
<feature type="domain" description="DUF1559" evidence="4">
    <location>
        <begin position="49"/>
        <end position="287"/>
    </location>
</feature>
<sequence>MTPATDTPMDSTSPRGRRSSRSSGFTLIELLVVVAVIAVLIALLLPAIQSSREVARRTQCTNNLLQLGTAISNYASSNRVFPPGVVNDKGPISNVPAGYHFGWAARILPFMERGTTYNQFNFSFGVYHASNDTAQQISIQTFMCPSNGFRGASNYAGCHHDVEAPIDVDNHGVFFLNSRIGYDDLVDGPAYTILLGEFSRAITSSSWAVGTSATLRNTGWGVNGGNDPFARLKPAGGKLMFDTTVIQNMIDSGELAAEVVGGFSSQHPGGANFLFGDGSVRMLKNKIRPDVLRSLGHRSDGNLIDDDAY</sequence>
<dbReference type="InterPro" id="IPR012902">
    <property type="entry name" value="N_methyl_site"/>
</dbReference>
<dbReference type="PANTHER" id="PTHR30093">
    <property type="entry name" value="GENERAL SECRETION PATHWAY PROTEIN G"/>
    <property type="match status" value="1"/>
</dbReference>
<dbReference type="Gene3D" id="3.30.700.10">
    <property type="entry name" value="Glycoprotein, Type 4 Pilin"/>
    <property type="match status" value="1"/>
</dbReference>
<organism evidence="5 6">
    <name type="scientific">Paludisphaera borealis</name>
    <dbReference type="NCBI Taxonomy" id="1387353"/>
    <lineage>
        <taxon>Bacteria</taxon>
        <taxon>Pseudomonadati</taxon>
        <taxon>Planctomycetota</taxon>
        <taxon>Planctomycetia</taxon>
        <taxon>Isosphaerales</taxon>
        <taxon>Isosphaeraceae</taxon>
        <taxon>Paludisphaera</taxon>
    </lineage>
</organism>
<dbReference type="PANTHER" id="PTHR30093:SF2">
    <property type="entry name" value="TYPE II SECRETION SYSTEM PROTEIN H"/>
    <property type="match status" value="1"/>
</dbReference>
<dbReference type="InterPro" id="IPR045584">
    <property type="entry name" value="Pilin-like"/>
</dbReference>
<keyword evidence="3" id="KW-1133">Transmembrane helix</keyword>
<feature type="transmembrane region" description="Helical" evidence="3">
    <location>
        <begin position="25"/>
        <end position="48"/>
    </location>
</feature>
<name>A0A1U7CW43_9BACT</name>
<dbReference type="SUPFAM" id="SSF54523">
    <property type="entry name" value="Pili subunits"/>
    <property type="match status" value="1"/>
</dbReference>
<dbReference type="NCBIfam" id="TIGR04294">
    <property type="entry name" value="pre_pil_HX9DG"/>
    <property type="match status" value="1"/>
</dbReference>
<gene>
    <name evidence="5" type="primary">epsG_1</name>
    <name evidence="5" type="ORF">BSF38_04725</name>
</gene>
<dbReference type="PROSITE" id="PS00409">
    <property type="entry name" value="PROKAR_NTER_METHYL"/>
    <property type="match status" value="1"/>
</dbReference>
<evidence type="ECO:0000256" key="3">
    <source>
        <dbReference type="SAM" id="Phobius"/>
    </source>
</evidence>
<keyword evidence="6" id="KW-1185">Reference proteome</keyword>
<dbReference type="AlphaFoldDB" id="A0A1U7CW43"/>
<dbReference type="Pfam" id="PF07596">
    <property type="entry name" value="SBP_bac_10"/>
    <property type="match status" value="1"/>
</dbReference>
<dbReference type="InterPro" id="IPR011453">
    <property type="entry name" value="DUF1559"/>
</dbReference>
<keyword evidence="3" id="KW-0812">Transmembrane</keyword>
<dbReference type="Proteomes" id="UP000186309">
    <property type="component" value="Chromosome"/>
</dbReference>
<dbReference type="GO" id="GO:0015627">
    <property type="term" value="C:type II protein secretion system complex"/>
    <property type="evidence" value="ECO:0007669"/>
    <property type="project" value="InterPro"/>
</dbReference>
<dbReference type="InterPro" id="IPR000983">
    <property type="entry name" value="Bac_GSPG_pilin"/>
</dbReference>
<evidence type="ECO:0000259" key="4">
    <source>
        <dbReference type="Pfam" id="PF07596"/>
    </source>
</evidence>
<feature type="compositionally biased region" description="Polar residues" evidence="2">
    <location>
        <begin position="1"/>
        <end position="14"/>
    </location>
</feature>
<keyword evidence="1" id="KW-0488">Methylation</keyword>
<dbReference type="PRINTS" id="PR00813">
    <property type="entry name" value="BCTERIALGSPG"/>
</dbReference>
<accession>A0A1U7CW43</accession>
<evidence type="ECO:0000313" key="5">
    <source>
        <dbReference type="EMBL" id="APW63164.1"/>
    </source>
</evidence>